<comment type="caution">
    <text evidence="7">The sequence shown here is derived from an EMBL/GenBank/DDBJ whole genome shotgun (WGS) entry which is preliminary data.</text>
</comment>
<evidence type="ECO:0000256" key="4">
    <source>
        <dbReference type="ARBA" id="ARBA00047380"/>
    </source>
</evidence>
<comment type="catalytic activity">
    <reaction evidence="5 6">
        <text>L-glutamyl-tRNA(Gln) + L-glutamine + ATP + H2O = L-glutaminyl-tRNA(Gln) + L-glutamate + ADP + phosphate + H(+)</text>
        <dbReference type="Rhea" id="RHEA:17521"/>
        <dbReference type="Rhea" id="RHEA-COMP:9681"/>
        <dbReference type="Rhea" id="RHEA-COMP:9684"/>
        <dbReference type="ChEBI" id="CHEBI:15377"/>
        <dbReference type="ChEBI" id="CHEBI:15378"/>
        <dbReference type="ChEBI" id="CHEBI:29985"/>
        <dbReference type="ChEBI" id="CHEBI:30616"/>
        <dbReference type="ChEBI" id="CHEBI:43474"/>
        <dbReference type="ChEBI" id="CHEBI:58359"/>
        <dbReference type="ChEBI" id="CHEBI:78520"/>
        <dbReference type="ChEBI" id="CHEBI:78521"/>
        <dbReference type="ChEBI" id="CHEBI:456216"/>
    </reaction>
</comment>
<dbReference type="GO" id="GO:0005524">
    <property type="term" value="F:ATP binding"/>
    <property type="evidence" value="ECO:0007669"/>
    <property type="project" value="UniProtKB-KW"/>
</dbReference>
<evidence type="ECO:0000313" key="7">
    <source>
        <dbReference type="EMBL" id="KRK71711.1"/>
    </source>
</evidence>
<comment type="subunit">
    <text evidence="2 6">Heterotrimer of A, B and C subunits.</text>
</comment>
<keyword evidence="6" id="KW-0436">Ligase</keyword>
<accession>A0A0R1JK78</accession>
<sequence length="98" mass="10619">MISKESVAHVADLARLSFTEQELQEFTGQLDEILGMVAQLDEVDTTGVPATTQSIALNNVMRPDEATAPMSPDALMQNVPTHKGTLIQVPAIIDKEED</sequence>
<dbReference type="NCBIfam" id="TIGR00135">
    <property type="entry name" value="gatC"/>
    <property type="match status" value="1"/>
</dbReference>
<dbReference type="OrthoDB" id="9813938at2"/>
<dbReference type="RefSeq" id="WP_056951220.1">
    <property type="nucleotide sequence ID" value="NZ_AZDJ01000026.1"/>
</dbReference>
<keyword evidence="6" id="KW-0547">Nucleotide-binding</keyword>
<dbReference type="Pfam" id="PF02686">
    <property type="entry name" value="GatC"/>
    <property type="match status" value="1"/>
</dbReference>
<name>A0A0R1JK78_9LACO</name>
<dbReference type="Proteomes" id="UP000051804">
    <property type="component" value="Unassembled WGS sequence"/>
</dbReference>
<keyword evidence="6" id="KW-0067">ATP-binding</keyword>
<dbReference type="InterPro" id="IPR003837">
    <property type="entry name" value="GatC"/>
</dbReference>
<reference evidence="7 8" key="1">
    <citation type="journal article" date="2015" name="Genome Announc.">
        <title>Expanding the biotechnology potential of lactobacilli through comparative genomics of 213 strains and associated genera.</title>
        <authorList>
            <person name="Sun Z."/>
            <person name="Harris H.M."/>
            <person name="McCann A."/>
            <person name="Guo C."/>
            <person name="Argimon S."/>
            <person name="Zhang W."/>
            <person name="Yang X."/>
            <person name="Jeffery I.B."/>
            <person name="Cooney J.C."/>
            <person name="Kagawa T.F."/>
            <person name="Liu W."/>
            <person name="Song Y."/>
            <person name="Salvetti E."/>
            <person name="Wrobel A."/>
            <person name="Rasinkangas P."/>
            <person name="Parkhill J."/>
            <person name="Rea M.C."/>
            <person name="O'Sullivan O."/>
            <person name="Ritari J."/>
            <person name="Douillard F.P."/>
            <person name="Paul Ross R."/>
            <person name="Yang R."/>
            <person name="Briner A.E."/>
            <person name="Felis G.E."/>
            <person name="de Vos W.M."/>
            <person name="Barrangou R."/>
            <person name="Klaenhammer T.R."/>
            <person name="Caufield P.W."/>
            <person name="Cui Y."/>
            <person name="Zhang H."/>
            <person name="O'Toole P.W."/>
        </authorList>
    </citation>
    <scope>NUCLEOTIDE SEQUENCE [LARGE SCALE GENOMIC DNA]</scope>
    <source>
        <strain evidence="7 8">JCM 17158</strain>
    </source>
</reference>
<organism evidence="7 8">
    <name type="scientific">Lacticaseibacillus nasuensis JCM 17158</name>
    <dbReference type="NCBI Taxonomy" id="1291734"/>
    <lineage>
        <taxon>Bacteria</taxon>
        <taxon>Bacillati</taxon>
        <taxon>Bacillota</taxon>
        <taxon>Bacilli</taxon>
        <taxon>Lactobacillales</taxon>
        <taxon>Lactobacillaceae</taxon>
        <taxon>Lacticaseibacillus</taxon>
    </lineage>
</organism>
<proteinExistence type="inferred from homology"/>
<dbReference type="SUPFAM" id="SSF141000">
    <property type="entry name" value="Glu-tRNAGln amidotransferase C subunit"/>
    <property type="match status" value="1"/>
</dbReference>
<comment type="function">
    <text evidence="3 6">Allows the formation of correctly charged Asn-tRNA(Asn) or Gln-tRNA(Gln) through the transamidation of misacylated Asp-tRNA(Asn) or Glu-tRNA(Gln) in organisms which lack either or both of asparaginyl-tRNA or glutaminyl-tRNA synthetases. The reaction takes place in the presence of glutamine and ATP through an activated phospho-Asp-tRNA(Asn) or phospho-Glu-tRNA(Gln).</text>
</comment>
<evidence type="ECO:0000256" key="5">
    <source>
        <dbReference type="ARBA" id="ARBA00047913"/>
    </source>
</evidence>
<keyword evidence="8" id="KW-1185">Reference proteome</keyword>
<dbReference type="GO" id="GO:0050566">
    <property type="term" value="F:asparaginyl-tRNA synthase (glutamine-hydrolyzing) activity"/>
    <property type="evidence" value="ECO:0007669"/>
    <property type="project" value="RHEA"/>
</dbReference>
<dbReference type="EMBL" id="AZDJ01000026">
    <property type="protein sequence ID" value="KRK71711.1"/>
    <property type="molecule type" value="Genomic_DNA"/>
</dbReference>
<dbReference type="GO" id="GO:0006412">
    <property type="term" value="P:translation"/>
    <property type="evidence" value="ECO:0007669"/>
    <property type="project" value="UniProtKB-UniRule"/>
</dbReference>
<evidence type="ECO:0000313" key="8">
    <source>
        <dbReference type="Proteomes" id="UP000051804"/>
    </source>
</evidence>
<gene>
    <name evidence="6" type="primary">gatC</name>
    <name evidence="7" type="ORF">FD02_GL001954</name>
</gene>
<dbReference type="PANTHER" id="PTHR15004">
    <property type="entry name" value="GLUTAMYL-TRNA(GLN) AMIDOTRANSFERASE SUBUNIT C, MITOCHONDRIAL"/>
    <property type="match status" value="1"/>
</dbReference>
<dbReference type="AlphaFoldDB" id="A0A0R1JK78"/>
<dbReference type="PATRIC" id="fig|1291734.4.peg.2006"/>
<dbReference type="PANTHER" id="PTHR15004:SF0">
    <property type="entry name" value="GLUTAMYL-TRNA(GLN) AMIDOTRANSFERASE SUBUNIT C, MITOCHONDRIAL"/>
    <property type="match status" value="1"/>
</dbReference>
<dbReference type="InterPro" id="IPR036113">
    <property type="entry name" value="Asp/Glu-ADT_sf_sub_c"/>
</dbReference>
<comment type="catalytic activity">
    <reaction evidence="4 6">
        <text>L-aspartyl-tRNA(Asn) + L-glutamine + ATP + H2O = L-asparaginyl-tRNA(Asn) + L-glutamate + ADP + phosphate + 2 H(+)</text>
        <dbReference type="Rhea" id="RHEA:14513"/>
        <dbReference type="Rhea" id="RHEA-COMP:9674"/>
        <dbReference type="Rhea" id="RHEA-COMP:9677"/>
        <dbReference type="ChEBI" id="CHEBI:15377"/>
        <dbReference type="ChEBI" id="CHEBI:15378"/>
        <dbReference type="ChEBI" id="CHEBI:29985"/>
        <dbReference type="ChEBI" id="CHEBI:30616"/>
        <dbReference type="ChEBI" id="CHEBI:43474"/>
        <dbReference type="ChEBI" id="CHEBI:58359"/>
        <dbReference type="ChEBI" id="CHEBI:78515"/>
        <dbReference type="ChEBI" id="CHEBI:78516"/>
        <dbReference type="ChEBI" id="CHEBI:456216"/>
    </reaction>
</comment>
<evidence type="ECO:0000256" key="6">
    <source>
        <dbReference type="HAMAP-Rule" id="MF_00122"/>
    </source>
</evidence>
<dbReference type="HAMAP" id="MF_00122">
    <property type="entry name" value="GatC"/>
    <property type="match status" value="1"/>
</dbReference>
<dbReference type="EC" id="6.3.5.-" evidence="6"/>
<dbReference type="GO" id="GO:0050567">
    <property type="term" value="F:glutaminyl-tRNA synthase (glutamine-hydrolyzing) activity"/>
    <property type="evidence" value="ECO:0007669"/>
    <property type="project" value="UniProtKB-UniRule"/>
</dbReference>
<evidence type="ECO:0000256" key="2">
    <source>
        <dbReference type="ARBA" id="ARBA00011123"/>
    </source>
</evidence>
<dbReference type="Gene3D" id="1.10.20.60">
    <property type="entry name" value="Glu-tRNAGln amidotransferase C subunit, N-terminal domain"/>
    <property type="match status" value="1"/>
</dbReference>
<comment type="similarity">
    <text evidence="1 6">Belongs to the GatC family.</text>
</comment>
<dbReference type="STRING" id="1291734.FD02_GL001954"/>
<protein>
    <recommendedName>
        <fullName evidence="6">Aspartyl/glutamyl-tRNA(Asn/Gln) amidotransferase subunit C</fullName>
        <shortName evidence="6">Asp/Glu-ADT subunit C</shortName>
        <ecNumber evidence="6">6.3.5.-</ecNumber>
    </recommendedName>
</protein>
<dbReference type="GO" id="GO:0006450">
    <property type="term" value="P:regulation of translational fidelity"/>
    <property type="evidence" value="ECO:0007669"/>
    <property type="project" value="InterPro"/>
</dbReference>
<evidence type="ECO:0000256" key="1">
    <source>
        <dbReference type="ARBA" id="ARBA00010757"/>
    </source>
</evidence>
<keyword evidence="6" id="KW-0648">Protein biosynthesis</keyword>
<evidence type="ECO:0000256" key="3">
    <source>
        <dbReference type="ARBA" id="ARBA00024799"/>
    </source>
</evidence>
<dbReference type="GO" id="GO:0070681">
    <property type="term" value="P:glutaminyl-tRNAGln biosynthesis via transamidation"/>
    <property type="evidence" value="ECO:0007669"/>
    <property type="project" value="TreeGrafter"/>
</dbReference>